<evidence type="ECO:0008006" key="4">
    <source>
        <dbReference type="Google" id="ProtNLM"/>
    </source>
</evidence>
<gene>
    <name evidence="2" type="ORF">DYB32_007377</name>
</gene>
<feature type="compositionally biased region" description="Basic and acidic residues" evidence="1">
    <location>
        <begin position="609"/>
        <end position="621"/>
    </location>
</feature>
<organism evidence="2 3">
    <name type="scientific">Aphanomyces invadans</name>
    <dbReference type="NCBI Taxonomy" id="157072"/>
    <lineage>
        <taxon>Eukaryota</taxon>
        <taxon>Sar</taxon>
        <taxon>Stramenopiles</taxon>
        <taxon>Oomycota</taxon>
        <taxon>Saprolegniomycetes</taxon>
        <taxon>Saprolegniales</taxon>
        <taxon>Verrucalvaceae</taxon>
        <taxon>Aphanomyces</taxon>
    </lineage>
</organism>
<sequence length="835" mass="90028">MTVQPIRPSNPDKMAAPMDEVRATKAKNLLSSITALSFSDRDEEPLSDELYQAETTHLQHVLAQHQVFQFVVNGNALQKFYNTMIQQTKDSATLRQEVAMQFLAVAVEGSAMEALEERVPNLLDVVYHALKHQHVSRVVLTLHYQLDVLSGKDKASDGRARPASLKLWLKDSVMMTLPLFLQADRLVYKVHALTSMLSGLLSSTAIAEKDIVLVAPDVLALLRRAFSIRADAVGKQSAISEDGRQLPSSVLYGSLPLLQPHFTLLLSSLVNAGRMPIFRFASSVAKVVQLSCHATVPAAVPALHAALQQVISTLGGGSYTIVGAPVLSWALGQLEHLTGSVTAPVQPAKVTAVVHQGNKKKRQRVAADAPVEVKRSTPTIHQIHQTRMTTNAALNTVATVLNVCGSWVPASDRIKISAIVHASQQDASLDGTVVTKVSLANVVVPDAQGTRGLALAQNMQFWARRTSGPWREAAMNVGECILHPRAPPMALAAAGASEVKAPASGTSSYALAQQAKRLEAEMDWENEESNTNDEETGDEDDMDDEKPVLADELESATEVAEDDLNEAVASAEHDDVLHEEPATEAAAESEDIGDDDDGDDFPDIVVDDEYAKYATPHEDGRYTNLTEKQPPAAPSLGRVTVTGGRSTSSTVQYGNDDDDGILHPTSSKASVSSQSDNLDKTKPHRSAITAPDLRRYSSVSSSTAQSRPDEPYEAPPTSAIPESELKRIKRAGGDDDLPDIVDDGNDIDDGHPHRKAGQKRVSFSEDGKDSKLEGSATYTLQTKKPSHHIAMIVRPGSGLIGLQPGSLAINDEKFTPTNVNSRQLQPLPSTSIKYR</sequence>
<dbReference type="Proteomes" id="UP000285060">
    <property type="component" value="Unassembled WGS sequence"/>
</dbReference>
<feature type="compositionally biased region" description="Basic and acidic residues" evidence="1">
    <location>
        <begin position="571"/>
        <end position="581"/>
    </location>
</feature>
<feature type="compositionally biased region" description="Polar residues" evidence="1">
    <location>
        <begin position="664"/>
        <end position="676"/>
    </location>
</feature>
<feature type="compositionally biased region" description="Polar residues" evidence="1">
    <location>
        <begin position="697"/>
        <end position="706"/>
    </location>
</feature>
<comment type="caution">
    <text evidence="2">The sequence shown here is derived from an EMBL/GenBank/DDBJ whole genome shotgun (WGS) entry which is preliminary data.</text>
</comment>
<feature type="compositionally biased region" description="Acidic residues" evidence="1">
    <location>
        <begin position="734"/>
        <end position="747"/>
    </location>
</feature>
<dbReference type="EMBL" id="QUSY01000290">
    <property type="protein sequence ID" value="RHY30637.1"/>
    <property type="molecule type" value="Genomic_DNA"/>
</dbReference>
<evidence type="ECO:0000313" key="2">
    <source>
        <dbReference type="EMBL" id="RHY30637.1"/>
    </source>
</evidence>
<feature type="compositionally biased region" description="Acidic residues" evidence="1">
    <location>
        <begin position="587"/>
        <end position="608"/>
    </location>
</feature>
<feature type="compositionally biased region" description="Low complexity" evidence="1">
    <location>
        <begin position="637"/>
        <end position="651"/>
    </location>
</feature>
<name>A0A3R7AA72_9STRA</name>
<evidence type="ECO:0000313" key="3">
    <source>
        <dbReference type="Proteomes" id="UP000285060"/>
    </source>
</evidence>
<keyword evidence="3" id="KW-1185">Reference proteome</keyword>
<reference evidence="2 3" key="1">
    <citation type="submission" date="2018-08" db="EMBL/GenBank/DDBJ databases">
        <title>Aphanomyces genome sequencing and annotation.</title>
        <authorList>
            <person name="Minardi D."/>
            <person name="Oidtmann B."/>
            <person name="Van Der Giezen M."/>
            <person name="Studholme D.J."/>
        </authorList>
    </citation>
    <scope>NUCLEOTIDE SEQUENCE [LARGE SCALE GENOMIC DNA]</scope>
    <source>
        <strain evidence="2 3">NJM0002</strain>
    </source>
</reference>
<protein>
    <recommendedName>
        <fullName evidence="4">Pre-rRNA-processing protein RIX1 N-terminal domain-containing protein</fullName>
    </recommendedName>
</protein>
<dbReference type="VEuPathDB" id="FungiDB:H310_01903"/>
<dbReference type="AlphaFoldDB" id="A0A3R7AA72"/>
<feature type="region of interest" description="Disordered" evidence="1">
    <location>
        <begin position="565"/>
        <end position="774"/>
    </location>
</feature>
<accession>A0A3R7AA72</accession>
<proteinExistence type="predicted"/>
<evidence type="ECO:0000256" key="1">
    <source>
        <dbReference type="SAM" id="MobiDB-lite"/>
    </source>
</evidence>
<feature type="region of interest" description="Disordered" evidence="1">
    <location>
        <begin position="521"/>
        <end position="544"/>
    </location>
</feature>
<dbReference type="VEuPathDB" id="FungiDB:H310_01904"/>
<feature type="compositionally biased region" description="Basic and acidic residues" evidence="1">
    <location>
        <begin position="762"/>
        <end position="772"/>
    </location>
</feature>